<accession>A0A4Y2UVM4</accession>
<evidence type="ECO:0000313" key="1">
    <source>
        <dbReference type="EMBL" id="GBO16261.1"/>
    </source>
</evidence>
<protein>
    <submittedName>
        <fullName evidence="1">Uncharacterized protein</fullName>
    </submittedName>
</protein>
<gene>
    <name evidence="1" type="ORF">AVEN_246839_1</name>
</gene>
<organism evidence="1 2">
    <name type="scientific">Araneus ventricosus</name>
    <name type="common">Orbweaver spider</name>
    <name type="synonym">Epeira ventricosa</name>
    <dbReference type="NCBI Taxonomy" id="182803"/>
    <lineage>
        <taxon>Eukaryota</taxon>
        <taxon>Metazoa</taxon>
        <taxon>Ecdysozoa</taxon>
        <taxon>Arthropoda</taxon>
        <taxon>Chelicerata</taxon>
        <taxon>Arachnida</taxon>
        <taxon>Araneae</taxon>
        <taxon>Araneomorphae</taxon>
        <taxon>Entelegynae</taxon>
        <taxon>Araneoidea</taxon>
        <taxon>Araneidae</taxon>
        <taxon>Araneus</taxon>
    </lineage>
</organism>
<dbReference type="EMBL" id="BGPR01040174">
    <property type="protein sequence ID" value="GBO16261.1"/>
    <property type="molecule type" value="Genomic_DNA"/>
</dbReference>
<dbReference type="AlphaFoldDB" id="A0A4Y2UVM4"/>
<dbReference type="Proteomes" id="UP000499080">
    <property type="component" value="Unassembled WGS sequence"/>
</dbReference>
<comment type="caution">
    <text evidence="1">The sequence shown here is derived from an EMBL/GenBank/DDBJ whole genome shotgun (WGS) entry which is preliminary data.</text>
</comment>
<name>A0A4Y2UVM4_ARAVE</name>
<reference evidence="1 2" key="1">
    <citation type="journal article" date="2019" name="Sci. Rep.">
        <title>Orb-weaving spider Araneus ventricosus genome elucidates the spidroin gene catalogue.</title>
        <authorList>
            <person name="Kono N."/>
            <person name="Nakamura H."/>
            <person name="Ohtoshi R."/>
            <person name="Moran D.A.P."/>
            <person name="Shinohara A."/>
            <person name="Yoshida Y."/>
            <person name="Fujiwara M."/>
            <person name="Mori M."/>
            <person name="Tomita M."/>
            <person name="Arakawa K."/>
        </authorList>
    </citation>
    <scope>NUCLEOTIDE SEQUENCE [LARGE SCALE GENOMIC DNA]</scope>
</reference>
<proteinExistence type="predicted"/>
<sequence length="78" mass="8829">MQSVCDDRQIQIPQEYPTTTTCEVQSPVHLLSKDRFVDDFETGTMACANEKKPPEAIISNKDCCELEIICHVDRNGNQ</sequence>
<keyword evidence="2" id="KW-1185">Reference proteome</keyword>
<evidence type="ECO:0000313" key="2">
    <source>
        <dbReference type="Proteomes" id="UP000499080"/>
    </source>
</evidence>